<keyword evidence="12 15" id="KW-0472">Membrane</keyword>
<evidence type="ECO:0000313" key="17">
    <source>
        <dbReference type="Proteomes" id="UP001367676"/>
    </source>
</evidence>
<keyword evidence="3" id="KW-0813">Transport</keyword>
<dbReference type="PROSITE" id="PS00678">
    <property type="entry name" value="WD_REPEATS_1"/>
    <property type="match status" value="1"/>
</dbReference>
<dbReference type="InterPro" id="IPR007233">
    <property type="entry name" value="TRAPPC"/>
</dbReference>
<dbReference type="Pfam" id="PF00400">
    <property type="entry name" value="WD40"/>
    <property type="match status" value="2"/>
</dbReference>
<dbReference type="Gene3D" id="2.130.10.10">
    <property type="entry name" value="YVTN repeat-like/Quinoprotein amine dehydrogenase"/>
    <property type="match status" value="1"/>
</dbReference>
<dbReference type="GO" id="GO:0005794">
    <property type="term" value="C:Golgi apparatus"/>
    <property type="evidence" value="ECO:0007669"/>
    <property type="project" value="UniProtKB-SubCell"/>
</dbReference>
<evidence type="ECO:0000256" key="11">
    <source>
        <dbReference type="ARBA" id="ARBA00023034"/>
    </source>
</evidence>
<comment type="subcellular location">
    <subcellularLocation>
        <location evidence="1">Endoplasmic reticulum membrane</location>
        <topology evidence="1">Single-pass membrane protein</topology>
    </subcellularLocation>
    <subcellularLocation>
        <location evidence="2">Golgi apparatus</location>
    </subcellularLocation>
</comment>
<evidence type="ECO:0000256" key="12">
    <source>
        <dbReference type="ARBA" id="ARBA00023136"/>
    </source>
</evidence>
<evidence type="ECO:0000256" key="6">
    <source>
        <dbReference type="ARBA" id="ARBA00022737"/>
    </source>
</evidence>
<gene>
    <name evidence="16" type="ORF">V9T40_003474</name>
</gene>
<feature type="repeat" description="WD" evidence="13">
    <location>
        <begin position="263"/>
        <end position="304"/>
    </location>
</feature>
<comment type="caution">
    <text evidence="16">The sequence shown here is derived from an EMBL/GenBank/DDBJ whole genome shotgun (WGS) entry which is preliminary data.</text>
</comment>
<protein>
    <recommendedName>
        <fullName evidence="18">Prolactin regulatory element-binding protein</fullName>
    </recommendedName>
</protein>
<dbReference type="InterPro" id="IPR036322">
    <property type="entry name" value="WD40_repeat_dom_sf"/>
</dbReference>
<dbReference type="PROSITE" id="PS50082">
    <property type="entry name" value="WD_REPEATS_2"/>
    <property type="match status" value="1"/>
</dbReference>
<proteinExistence type="predicted"/>
<dbReference type="GO" id="GO:0005085">
    <property type="term" value="F:guanyl-nucleotide exchange factor activity"/>
    <property type="evidence" value="ECO:0007669"/>
    <property type="project" value="InterPro"/>
</dbReference>
<dbReference type="GO" id="GO:0003400">
    <property type="term" value="P:regulation of COPII vesicle coating"/>
    <property type="evidence" value="ECO:0007669"/>
    <property type="project" value="TreeGrafter"/>
</dbReference>
<dbReference type="GO" id="GO:0005789">
    <property type="term" value="C:endoplasmic reticulum membrane"/>
    <property type="evidence" value="ECO:0007669"/>
    <property type="project" value="UniProtKB-SubCell"/>
</dbReference>
<accession>A0AAN9TVD7</accession>
<feature type="region of interest" description="Disordered" evidence="14">
    <location>
        <begin position="176"/>
        <end position="198"/>
    </location>
</feature>
<keyword evidence="8" id="KW-0931">ER-Golgi transport</keyword>
<dbReference type="GO" id="GO:0006888">
    <property type="term" value="P:endoplasmic reticulum to Golgi vesicle-mediated transport"/>
    <property type="evidence" value="ECO:0007669"/>
    <property type="project" value="TreeGrafter"/>
</dbReference>
<dbReference type="PANTHER" id="PTHR23284">
    <property type="entry name" value="PROLACTIN REGULATORY ELEMENT BINDING PROTEIN"/>
    <property type="match status" value="1"/>
</dbReference>
<keyword evidence="17" id="KW-1185">Reference proteome</keyword>
<dbReference type="Proteomes" id="UP001367676">
    <property type="component" value="Unassembled WGS sequence"/>
</dbReference>
<dbReference type="InterPro" id="IPR011012">
    <property type="entry name" value="Longin-like_dom_sf"/>
</dbReference>
<evidence type="ECO:0008006" key="18">
    <source>
        <dbReference type="Google" id="ProtNLM"/>
    </source>
</evidence>
<dbReference type="GO" id="GO:0015031">
    <property type="term" value="P:protein transport"/>
    <property type="evidence" value="ECO:0007669"/>
    <property type="project" value="UniProtKB-KW"/>
</dbReference>
<keyword evidence="10 15" id="KW-1133">Transmembrane helix</keyword>
<dbReference type="InterPro" id="IPR015943">
    <property type="entry name" value="WD40/YVTN_repeat-like_dom_sf"/>
</dbReference>
<dbReference type="SMART" id="SM00320">
    <property type="entry name" value="WD40"/>
    <property type="match status" value="4"/>
</dbReference>
<dbReference type="Gene3D" id="3.30.450.70">
    <property type="match status" value="1"/>
</dbReference>
<evidence type="ECO:0000256" key="10">
    <source>
        <dbReference type="ARBA" id="ARBA00022989"/>
    </source>
</evidence>
<dbReference type="SUPFAM" id="SSF64356">
    <property type="entry name" value="SNARE-like"/>
    <property type="match status" value="1"/>
</dbReference>
<evidence type="ECO:0000256" key="2">
    <source>
        <dbReference type="ARBA" id="ARBA00004555"/>
    </source>
</evidence>
<organism evidence="16 17">
    <name type="scientific">Parthenolecanium corni</name>
    <dbReference type="NCBI Taxonomy" id="536013"/>
    <lineage>
        <taxon>Eukaryota</taxon>
        <taxon>Metazoa</taxon>
        <taxon>Ecdysozoa</taxon>
        <taxon>Arthropoda</taxon>
        <taxon>Hexapoda</taxon>
        <taxon>Insecta</taxon>
        <taxon>Pterygota</taxon>
        <taxon>Neoptera</taxon>
        <taxon>Paraneoptera</taxon>
        <taxon>Hemiptera</taxon>
        <taxon>Sternorrhyncha</taxon>
        <taxon>Coccoidea</taxon>
        <taxon>Coccidae</taxon>
        <taxon>Parthenolecanium</taxon>
    </lineage>
</organism>
<keyword evidence="11" id="KW-0333">Golgi apparatus</keyword>
<dbReference type="InterPro" id="IPR019775">
    <property type="entry name" value="WD40_repeat_CS"/>
</dbReference>
<evidence type="ECO:0000256" key="5">
    <source>
        <dbReference type="ARBA" id="ARBA00022692"/>
    </source>
</evidence>
<evidence type="ECO:0000256" key="8">
    <source>
        <dbReference type="ARBA" id="ARBA00022892"/>
    </source>
</evidence>
<keyword evidence="7" id="KW-0256">Endoplasmic reticulum</keyword>
<evidence type="ECO:0000256" key="1">
    <source>
        <dbReference type="ARBA" id="ARBA00004389"/>
    </source>
</evidence>
<evidence type="ECO:0000256" key="7">
    <source>
        <dbReference type="ARBA" id="ARBA00022824"/>
    </source>
</evidence>
<dbReference type="PANTHER" id="PTHR23284:SF0">
    <property type="entry name" value="PROLACTIN REGULATORY ELEMENT-BINDING PROTEIN"/>
    <property type="match status" value="1"/>
</dbReference>
<keyword evidence="9" id="KW-0653">Protein transport</keyword>
<name>A0AAN9TVD7_9HEMI</name>
<reference evidence="16 17" key="1">
    <citation type="submission" date="2024-03" db="EMBL/GenBank/DDBJ databases">
        <title>Adaptation during the transition from Ophiocordyceps entomopathogen to insect associate is accompanied by gene loss and intensified selection.</title>
        <authorList>
            <person name="Ward C.M."/>
            <person name="Onetto C.A."/>
            <person name="Borneman A.R."/>
        </authorList>
    </citation>
    <scope>NUCLEOTIDE SEQUENCE [LARGE SCALE GENOMIC DNA]</scope>
    <source>
        <strain evidence="16">AWRI1</strain>
        <tissue evidence="16">Single Adult Female</tissue>
    </source>
</reference>
<evidence type="ECO:0000256" key="3">
    <source>
        <dbReference type="ARBA" id="ARBA00022448"/>
    </source>
</evidence>
<evidence type="ECO:0000256" key="13">
    <source>
        <dbReference type="PROSITE-ProRule" id="PRU00221"/>
    </source>
</evidence>
<dbReference type="InterPro" id="IPR001680">
    <property type="entry name" value="WD40_rpt"/>
</dbReference>
<evidence type="ECO:0000313" key="16">
    <source>
        <dbReference type="EMBL" id="KAK7603475.1"/>
    </source>
</evidence>
<evidence type="ECO:0000256" key="14">
    <source>
        <dbReference type="SAM" id="MobiDB-lite"/>
    </source>
</evidence>
<keyword evidence="4 13" id="KW-0853">WD repeat</keyword>
<dbReference type="AlphaFoldDB" id="A0AAN9TVD7"/>
<dbReference type="EMBL" id="JBBCAQ010000006">
    <property type="protein sequence ID" value="KAK7603475.1"/>
    <property type="molecule type" value="Genomic_DNA"/>
</dbReference>
<sequence>METPTGVKFVLNTDVNALKVRELLQQLYSNIYVNYVIKNPICDLQAAIQSTYVNEILVLEFAVMTAKYYNSEVLNRLDFPLYSVHFLTSRHLLVSGGGGSAKTGVTNAIVLLELSHDGMHFCSEKILHYETGYDVVMNFDVFSNTKYSYLVAGEEGLCRLYKLKYQCSKKDSNLEENDVSVSNEIRNRKSKPNPGSSNPVNVVYDKELTFELIPEANVQSDFSQKPLQNVVKVNKKGDCMVTGGADGHIRVWSFPSLELKFDIEAHQKEIDDLDFSPNDSQLVSVSKDGTAVIWDITNGNKLLELKWNSRSKTKYIFKRCRFSIYEGDVNKPALFTITNPSLIQLWNPKSGNLINQVKCDEHLSALAVRNDGRFLAVGTMYSGSVFIYTAFNLQIIQKVPKAHGIFVTGLEFLPVPMSPGDNSFTTNAETSVVSISADNKICVHSVPYRDSMPLWVSIFVLLIVVVFTFLICNYIVL</sequence>
<evidence type="ECO:0000256" key="4">
    <source>
        <dbReference type="ARBA" id="ARBA00022574"/>
    </source>
</evidence>
<dbReference type="SUPFAM" id="SSF50978">
    <property type="entry name" value="WD40 repeat-like"/>
    <property type="match status" value="1"/>
</dbReference>
<dbReference type="Pfam" id="PF04099">
    <property type="entry name" value="Sybindin"/>
    <property type="match status" value="1"/>
</dbReference>
<keyword evidence="6" id="KW-0677">Repeat</keyword>
<dbReference type="PROSITE" id="PS50294">
    <property type="entry name" value="WD_REPEATS_REGION"/>
    <property type="match status" value="1"/>
</dbReference>
<evidence type="ECO:0000256" key="9">
    <source>
        <dbReference type="ARBA" id="ARBA00022927"/>
    </source>
</evidence>
<feature type="transmembrane region" description="Helical" evidence="15">
    <location>
        <begin position="454"/>
        <end position="476"/>
    </location>
</feature>
<dbReference type="InterPro" id="IPR045260">
    <property type="entry name" value="Sec12-like"/>
</dbReference>
<keyword evidence="5 15" id="KW-0812">Transmembrane</keyword>
<evidence type="ECO:0000256" key="15">
    <source>
        <dbReference type="SAM" id="Phobius"/>
    </source>
</evidence>
<dbReference type="GO" id="GO:0030008">
    <property type="term" value="C:TRAPP complex"/>
    <property type="evidence" value="ECO:0007669"/>
    <property type="project" value="InterPro"/>
</dbReference>